<dbReference type="InterPro" id="IPR013249">
    <property type="entry name" value="RNA_pol_sigma70_r4_t2"/>
</dbReference>
<comment type="caution">
    <text evidence="7">The sequence shown here is derived from an EMBL/GenBank/DDBJ whole genome shotgun (WGS) entry which is preliminary data.</text>
</comment>
<dbReference type="PANTHER" id="PTHR43133">
    <property type="entry name" value="RNA POLYMERASE ECF-TYPE SIGMA FACTO"/>
    <property type="match status" value="1"/>
</dbReference>
<dbReference type="Proteomes" id="UP000552864">
    <property type="component" value="Unassembled WGS sequence"/>
</dbReference>
<evidence type="ECO:0000313" key="8">
    <source>
        <dbReference type="Proteomes" id="UP000552864"/>
    </source>
</evidence>
<dbReference type="Pfam" id="PF08281">
    <property type="entry name" value="Sigma70_r4_2"/>
    <property type="match status" value="1"/>
</dbReference>
<evidence type="ECO:0000256" key="3">
    <source>
        <dbReference type="ARBA" id="ARBA00023082"/>
    </source>
</evidence>
<dbReference type="Gene3D" id="1.10.1740.10">
    <property type="match status" value="1"/>
</dbReference>
<dbReference type="Gene3D" id="1.10.10.10">
    <property type="entry name" value="Winged helix-like DNA-binding domain superfamily/Winged helix DNA-binding domain"/>
    <property type="match status" value="1"/>
</dbReference>
<sequence length="191" mass="22538">MSAKRTTEWNDTDLLHRIQQSDMKAFDLLYNKYWHPLFSFANKLLRSYDDAQDIVQNVFVSVWERRNTITIQQSFESYLFQAVRFQALKKLESLLSSPEQIDRVQEDLLPVFNDILNRLQEQDLVKQLQREISGLSPRTQEIFLLSRQYKLSIVEIARKLGISEQTVKNQLHIALKALRHSIAIALIFYSH</sequence>
<keyword evidence="8" id="KW-1185">Reference proteome</keyword>
<feature type="domain" description="RNA polymerase sigma-70 region 2" evidence="5">
    <location>
        <begin position="29"/>
        <end position="91"/>
    </location>
</feature>
<dbReference type="InterPro" id="IPR013325">
    <property type="entry name" value="RNA_pol_sigma_r2"/>
</dbReference>
<dbReference type="GO" id="GO:0003677">
    <property type="term" value="F:DNA binding"/>
    <property type="evidence" value="ECO:0007669"/>
    <property type="project" value="InterPro"/>
</dbReference>
<dbReference type="AlphaFoldDB" id="A0A847SLI7"/>
<protein>
    <submittedName>
        <fullName evidence="7">RNA polymerase sigma-70 factor</fullName>
    </submittedName>
</protein>
<gene>
    <name evidence="7" type="ORF">HGH91_05200</name>
</gene>
<keyword evidence="2" id="KW-0805">Transcription regulation</keyword>
<dbReference type="InterPro" id="IPR014284">
    <property type="entry name" value="RNA_pol_sigma-70_dom"/>
</dbReference>
<dbReference type="InterPro" id="IPR013324">
    <property type="entry name" value="RNA_pol_sigma_r3/r4-like"/>
</dbReference>
<dbReference type="RefSeq" id="WP_168737364.1">
    <property type="nucleotide sequence ID" value="NZ_JABAHZ010000001.1"/>
</dbReference>
<dbReference type="SUPFAM" id="SSF88659">
    <property type="entry name" value="Sigma3 and sigma4 domains of RNA polymerase sigma factors"/>
    <property type="match status" value="1"/>
</dbReference>
<keyword evidence="3" id="KW-0731">Sigma factor</keyword>
<accession>A0A847SLI7</accession>
<evidence type="ECO:0000259" key="5">
    <source>
        <dbReference type="Pfam" id="PF04542"/>
    </source>
</evidence>
<evidence type="ECO:0000256" key="4">
    <source>
        <dbReference type="ARBA" id="ARBA00023163"/>
    </source>
</evidence>
<reference evidence="7 8" key="1">
    <citation type="submission" date="2020-04" db="EMBL/GenBank/DDBJ databases">
        <authorList>
            <person name="Yin C."/>
        </authorList>
    </citation>
    <scope>NUCLEOTIDE SEQUENCE [LARGE SCALE GENOMIC DNA]</scope>
    <source>
        <strain evidence="7 8">Ak56</strain>
    </source>
</reference>
<dbReference type="InterPro" id="IPR036388">
    <property type="entry name" value="WH-like_DNA-bd_sf"/>
</dbReference>
<dbReference type="NCBIfam" id="TIGR02937">
    <property type="entry name" value="sigma70-ECF"/>
    <property type="match status" value="1"/>
</dbReference>
<comment type="similarity">
    <text evidence="1">Belongs to the sigma-70 factor family. ECF subfamily.</text>
</comment>
<evidence type="ECO:0000313" key="7">
    <source>
        <dbReference type="EMBL" id="NLR78009.1"/>
    </source>
</evidence>
<feature type="domain" description="RNA polymerase sigma factor 70 region 4 type 2" evidence="6">
    <location>
        <begin position="127"/>
        <end position="178"/>
    </location>
</feature>
<evidence type="ECO:0000256" key="2">
    <source>
        <dbReference type="ARBA" id="ARBA00023015"/>
    </source>
</evidence>
<dbReference type="SUPFAM" id="SSF88946">
    <property type="entry name" value="Sigma2 domain of RNA polymerase sigma factors"/>
    <property type="match status" value="1"/>
</dbReference>
<organism evidence="7 8">
    <name type="scientific">Chitinophaga eiseniae</name>
    <dbReference type="NCBI Taxonomy" id="634771"/>
    <lineage>
        <taxon>Bacteria</taxon>
        <taxon>Pseudomonadati</taxon>
        <taxon>Bacteroidota</taxon>
        <taxon>Chitinophagia</taxon>
        <taxon>Chitinophagales</taxon>
        <taxon>Chitinophagaceae</taxon>
        <taxon>Chitinophaga</taxon>
    </lineage>
</organism>
<evidence type="ECO:0000259" key="6">
    <source>
        <dbReference type="Pfam" id="PF08281"/>
    </source>
</evidence>
<dbReference type="InterPro" id="IPR039425">
    <property type="entry name" value="RNA_pol_sigma-70-like"/>
</dbReference>
<dbReference type="EMBL" id="JABAHZ010000001">
    <property type="protein sequence ID" value="NLR78009.1"/>
    <property type="molecule type" value="Genomic_DNA"/>
</dbReference>
<dbReference type="Pfam" id="PF04542">
    <property type="entry name" value="Sigma70_r2"/>
    <property type="match status" value="1"/>
</dbReference>
<keyword evidence="4" id="KW-0804">Transcription</keyword>
<dbReference type="InterPro" id="IPR007627">
    <property type="entry name" value="RNA_pol_sigma70_r2"/>
</dbReference>
<evidence type="ECO:0000256" key="1">
    <source>
        <dbReference type="ARBA" id="ARBA00010641"/>
    </source>
</evidence>
<proteinExistence type="inferred from homology"/>
<dbReference type="NCBIfam" id="TIGR02985">
    <property type="entry name" value="Sig70_bacteroi1"/>
    <property type="match status" value="1"/>
</dbReference>
<dbReference type="InterPro" id="IPR014327">
    <property type="entry name" value="RNA_pol_sigma70_bacteroid"/>
</dbReference>
<dbReference type="GO" id="GO:0006352">
    <property type="term" value="P:DNA-templated transcription initiation"/>
    <property type="evidence" value="ECO:0007669"/>
    <property type="project" value="InterPro"/>
</dbReference>
<dbReference type="PANTHER" id="PTHR43133:SF46">
    <property type="entry name" value="RNA POLYMERASE SIGMA-70 FACTOR ECF SUBFAMILY"/>
    <property type="match status" value="1"/>
</dbReference>
<dbReference type="CDD" id="cd06171">
    <property type="entry name" value="Sigma70_r4"/>
    <property type="match status" value="1"/>
</dbReference>
<dbReference type="GO" id="GO:0016987">
    <property type="term" value="F:sigma factor activity"/>
    <property type="evidence" value="ECO:0007669"/>
    <property type="project" value="UniProtKB-KW"/>
</dbReference>
<name>A0A847SLI7_9BACT</name>